<dbReference type="InterPro" id="IPR000315">
    <property type="entry name" value="Znf_B-box"/>
</dbReference>
<sequence length="124" mass="13979">MAQCSVRSWEICETSPGKIFCMDCEQFCCKPCELSHLKTKLCRNHFFQDAENIQADVKTPICKQHQEKFTIISLICNTCLPITHKKHDFCLIDDAASKTRPCLDVEVKAAGGNISRAKQQVISS</sequence>
<dbReference type="GO" id="GO:0008270">
    <property type="term" value="F:zinc ion binding"/>
    <property type="evidence" value="ECO:0007669"/>
    <property type="project" value="UniProtKB-KW"/>
</dbReference>
<dbReference type="AlphaFoldDB" id="A0A8B6BSH7"/>
<dbReference type="CDD" id="cd19757">
    <property type="entry name" value="Bbox1"/>
    <property type="match status" value="1"/>
</dbReference>
<dbReference type="PROSITE" id="PS50119">
    <property type="entry name" value="ZF_BBOX"/>
    <property type="match status" value="1"/>
</dbReference>
<protein>
    <recommendedName>
        <fullName evidence="2">B box-type domain-containing protein</fullName>
    </recommendedName>
</protein>
<feature type="domain" description="B box-type" evidence="2">
    <location>
        <begin position="1"/>
        <end position="50"/>
    </location>
</feature>
<accession>A0A8B6BSH7</accession>
<name>A0A8B6BSH7_MYTGA</name>
<keyword evidence="1" id="KW-0479">Metal-binding</keyword>
<keyword evidence="4" id="KW-1185">Reference proteome</keyword>
<gene>
    <name evidence="3" type="ORF">MGAL_10B055271</name>
</gene>
<dbReference type="Proteomes" id="UP000596742">
    <property type="component" value="Unassembled WGS sequence"/>
</dbReference>
<keyword evidence="1" id="KW-0862">Zinc</keyword>
<evidence type="ECO:0000259" key="2">
    <source>
        <dbReference type="PROSITE" id="PS50119"/>
    </source>
</evidence>
<evidence type="ECO:0000313" key="4">
    <source>
        <dbReference type="Proteomes" id="UP000596742"/>
    </source>
</evidence>
<evidence type="ECO:0000313" key="3">
    <source>
        <dbReference type="EMBL" id="VDH94297.1"/>
    </source>
</evidence>
<proteinExistence type="predicted"/>
<evidence type="ECO:0000256" key="1">
    <source>
        <dbReference type="PROSITE-ProRule" id="PRU00024"/>
    </source>
</evidence>
<dbReference type="OrthoDB" id="1870062at2759"/>
<reference evidence="3" key="1">
    <citation type="submission" date="2018-11" db="EMBL/GenBank/DDBJ databases">
        <authorList>
            <person name="Alioto T."/>
            <person name="Alioto T."/>
        </authorList>
    </citation>
    <scope>NUCLEOTIDE SEQUENCE</scope>
</reference>
<comment type="caution">
    <text evidence="3">The sequence shown here is derived from an EMBL/GenBank/DDBJ whole genome shotgun (WGS) entry which is preliminary data.</text>
</comment>
<dbReference type="EMBL" id="UYJE01000566">
    <property type="protein sequence ID" value="VDH94297.1"/>
    <property type="molecule type" value="Genomic_DNA"/>
</dbReference>
<organism evidence="3 4">
    <name type="scientific">Mytilus galloprovincialis</name>
    <name type="common">Mediterranean mussel</name>
    <dbReference type="NCBI Taxonomy" id="29158"/>
    <lineage>
        <taxon>Eukaryota</taxon>
        <taxon>Metazoa</taxon>
        <taxon>Spiralia</taxon>
        <taxon>Lophotrochozoa</taxon>
        <taxon>Mollusca</taxon>
        <taxon>Bivalvia</taxon>
        <taxon>Autobranchia</taxon>
        <taxon>Pteriomorphia</taxon>
        <taxon>Mytilida</taxon>
        <taxon>Mytiloidea</taxon>
        <taxon>Mytilidae</taxon>
        <taxon>Mytilinae</taxon>
        <taxon>Mytilus</taxon>
    </lineage>
</organism>
<dbReference type="SUPFAM" id="SSF57845">
    <property type="entry name" value="B-box zinc-binding domain"/>
    <property type="match status" value="1"/>
</dbReference>
<keyword evidence="1" id="KW-0863">Zinc-finger</keyword>